<evidence type="ECO:0000256" key="9">
    <source>
        <dbReference type="ARBA" id="ARBA00048326"/>
    </source>
</evidence>
<evidence type="ECO:0000256" key="7">
    <source>
        <dbReference type="ARBA" id="ARBA00031268"/>
    </source>
</evidence>
<dbReference type="InterPro" id="IPR004398">
    <property type="entry name" value="RNA_MeTrfase_RsmD"/>
</dbReference>
<evidence type="ECO:0000256" key="1">
    <source>
        <dbReference type="ARBA" id="ARBA00002649"/>
    </source>
</evidence>
<keyword evidence="11" id="KW-1185">Reference proteome</keyword>
<dbReference type="Pfam" id="PF03602">
    <property type="entry name" value="Cons_hypoth95"/>
    <property type="match status" value="1"/>
</dbReference>
<dbReference type="CDD" id="cd02440">
    <property type="entry name" value="AdoMet_MTases"/>
    <property type="match status" value="1"/>
</dbReference>
<dbReference type="EMBL" id="DS267844">
    <property type="protein sequence ID" value="EDN56231.1"/>
    <property type="molecule type" value="Genomic_DNA"/>
</dbReference>
<dbReference type="PANTHER" id="PTHR43542:SF1">
    <property type="entry name" value="METHYLTRANSFERASE"/>
    <property type="match status" value="1"/>
</dbReference>
<dbReference type="InterPro" id="IPR002052">
    <property type="entry name" value="DNA_methylase_N6_adenine_CS"/>
</dbReference>
<evidence type="ECO:0000256" key="3">
    <source>
        <dbReference type="ARBA" id="ARBA00012141"/>
    </source>
</evidence>
<evidence type="ECO:0000256" key="2">
    <source>
        <dbReference type="ARBA" id="ARBA00005269"/>
    </source>
</evidence>
<proteinExistence type="inferred from homology"/>
<accession>A0ABM9WS97</accession>
<dbReference type="EC" id="2.1.1.171" evidence="3"/>
<gene>
    <name evidence="10" type="ORF">VEx25_2141</name>
</gene>
<dbReference type="SUPFAM" id="SSF53335">
    <property type="entry name" value="S-adenosyl-L-methionine-dependent methyltransferases"/>
    <property type="match status" value="1"/>
</dbReference>
<evidence type="ECO:0000256" key="8">
    <source>
        <dbReference type="ARBA" id="ARBA00033371"/>
    </source>
</evidence>
<reference evidence="11" key="1">
    <citation type="submission" date="2006-10" db="EMBL/GenBank/DDBJ databases">
        <authorList>
            <person name="Heidelberg J."/>
            <person name="Sebastian Y."/>
        </authorList>
    </citation>
    <scope>NUCLEOTIDE SEQUENCE [LARGE SCALE GENOMIC DNA]</scope>
    <source>
        <strain evidence="11">EX25</strain>
    </source>
</reference>
<comment type="function">
    <text evidence="1">Specifically methylates the guanine in position 966 of 16S rRNA in the assembled 30S particle.</text>
</comment>
<protein>
    <recommendedName>
        <fullName evidence="4">Ribosomal RNA small subunit methyltransferase D</fullName>
        <ecNumber evidence="3">2.1.1.171</ecNumber>
    </recommendedName>
    <alternativeName>
        <fullName evidence="7">16S rRNA m2G966 methyltransferase</fullName>
    </alternativeName>
    <alternativeName>
        <fullName evidence="8">rRNA (guanine-N(2)-)-methyltransferase</fullName>
    </alternativeName>
</protein>
<comment type="similarity">
    <text evidence="2">Belongs to the methyltransferase superfamily. RsmD family.</text>
</comment>
<comment type="catalytic activity">
    <reaction evidence="9">
        <text>guanosine(966) in 16S rRNA + S-adenosyl-L-methionine = N(2)-methylguanosine(966) in 16S rRNA + S-adenosyl-L-homocysteine + H(+)</text>
        <dbReference type="Rhea" id="RHEA:23548"/>
        <dbReference type="Rhea" id="RHEA-COMP:10211"/>
        <dbReference type="Rhea" id="RHEA-COMP:10212"/>
        <dbReference type="ChEBI" id="CHEBI:15378"/>
        <dbReference type="ChEBI" id="CHEBI:57856"/>
        <dbReference type="ChEBI" id="CHEBI:59789"/>
        <dbReference type="ChEBI" id="CHEBI:74269"/>
        <dbReference type="ChEBI" id="CHEBI:74481"/>
        <dbReference type="EC" id="2.1.1.171"/>
    </reaction>
</comment>
<dbReference type="GO" id="GO:0032259">
    <property type="term" value="P:methylation"/>
    <property type="evidence" value="ECO:0007669"/>
    <property type="project" value="UniProtKB-KW"/>
</dbReference>
<evidence type="ECO:0000256" key="4">
    <source>
        <dbReference type="ARBA" id="ARBA00013682"/>
    </source>
</evidence>
<dbReference type="GO" id="GO:0008168">
    <property type="term" value="F:methyltransferase activity"/>
    <property type="evidence" value="ECO:0007669"/>
    <property type="project" value="UniProtKB-KW"/>
</dbReference>
<evidence type="ECO:0000313" key="11">
    <source>
        <dbReference type="Proteomes" id="UP000242664"/>
    </source>
</evidence>
<name>A0ABM9WS97_VIBAE</name>
<evidence type="ECO:0000256" key="5">
    <source>
        <dbReference type="ARBA" id="ARBA00022603"/>
    </source>
</evidence>
<dbReference type="Gene3D" id="3.40.50.150">
    <property type="entry name" value="Vaccinia Virus protein VP39"/>
    <property type="match status" value="1"/>
</dbReference>
<keyword evidence="5 10" id="KW-0489">Methyltransferase</keyword>
<dbReference type="InterPro" id="IPR029063">
    <property type="entry name" value="SAM-dependent_MTases_sf"/>
</dbReference>
<dbReference type="PANTHER" id="PTHR43542">
    <property type="entry name" value="METHYLTRANSFERASE"/>
    <property type="match status" value="1"/>
</dbReference>
<sequence>MKTFRLGNSNLISVTLCHLEYSGLYPSSKLTAWAIRYSITLLAVKKSMVRRRQQNSSQKKPTTGFVRIISGLWRGRKLPVHDAEGLRPTTDRVKETLFNWLAQDVPQAKCLDLFAGSGGLGFESASRQAEQVTMVELNPQAFQQLQKNVASLNANNIQVVNTDALSFLKQPGTAHHVVFIDPPFRKGLLDETVALLEQNGWLAEDAMIYIETEKELNIADLPENWQLHREKTAGQVSYRLYERTSA</sequence>
<keyword evidence="6" id="KW-0808">Transferase</keyword>
<dbReference type="Proteomes" id="UP000242664">
    <property type="component" value="Unassembled WGS sequence"/>
</dbReference>
<organism evidence="10 11">
    <name type="scientific">Vibrio antiquarius (strain Ex25)</name>
    <dbReference type="NCBI Taxonomy" id="150340"/>
    <lineage>
        <taxon>Bacteria</taxon>
        <taxon>Pseudomonadati</taxon>
        <taxon>Pseudomonadota</taxon>
        <taxon>Gammaproteobacteria</taxon>
        <taxon>Vibrionales</taxon>
        <taxon>Vibrionaceae</taxon>
        <taxon>Vibrio</taxon>
        <taxon>Vibrio diabolicus subgroup</taxon>
    </lineage>
</organism>
<dbReference type="NCBIfam" id="TIGR00095">
    <property type="entry name" value="16S rRNA (guanine(966)-N(2))-methyltransferase RsmD"/>
    <property type="match status" value="1"/>
</dbReference>
<dbReference type="PROSITE" id="PS00092">
    <property type="entry name" value="N6_MTASE"/>
    <property type="match status" value="1"/>
</dbReference>
<evidence type="ECO:0000313" key="10">
    <source>
        <dbReference type="EMBL" id="EDN56231.1"/>
    </source>
</evidence>
<evidence type="ECO:0000256" key="6">
    <source>
        <dbReference type="ARBA" id="ARBA00022679"/>
    </source>
</evidence>